<dbReference type="InterPro" id="IPR018490">
    <property type="entry name" value="cNMP-bd_dom_sf"/>
</dbReference>
<dbReference type="PROSITE" id="PS50042">
    <property type="entry name" value="CNMP_BINDING_3"/>
    <property type="match status" value="1"/>
</dbReference>
<dbReference type="GO" id="GO:0003700">
    <property type="term" value="F:DNA-binding transcription factor activity"/>
    <property type="evidence" value="ECO:0007669"/>
    <property type="project" value="TreeGrafter"/>
</dbReference>
<proteinExistence type="predicted"/>
<keyword evidence="1" id="KW-0805">Transcription regulation</keyword>
<sequence length="227" mass="25356">MDNPLRNDLLALLPRRDLQSLTAKSDVVRFTQGDVVQKEREEVTDIYFPLSGMLSLLVVLRDGRMAETSVVGREGLIGARAGLGSQVSLVRIVAQLPVRALRISMEDFRAILASSSAMAEICLKNADILLDQARITAACNSLHLVEERFCRWLLHTADRAESDQFDLKQELLSQMLGVRRTTITDTAKDIQKRGAITYSRGKLQILNRRLLLANSCECYELLKRAGS</sequence>
<dbReference type="InterPro" id="IPR014710">
    <property type="entry name" value="RmlC-like_jellyroll"/>
</dbReference>
<feature type="domain" description="Cyclic nucleotide-binding" evidence="4">
    <location>
        <begin position="9"/>
        <end position="112"/>
    </location>
</feature>
<dbReference type="PANTHER" id="PTHR24567:SF74">
    <property type="entry name" value="HTH-TYPE TRANSCRIPTIONAL REGULATOR ARCR"/>
    <property type="match status" value="1"/>
</dbReference>
<dbReference type="PANTHER" id="PTHR24567">
    <property type="entry name" value="CRP FAMILY TRANSCRIPTIONAL REGULATORY PROTEIN"/>
    <property type="match status" value="1"/>
</dbReference>
<dbReference type="EMBL" id="VITY01000019">
    <property type="protein sequence ID" value="TWB88163.1"/>
    <property type="molecule type" value="Genomic_DNA"/>
</dbReference>
<dbReference type="GO" id="GO:0003677">
    <property type="term" value="F:DNA binding"/>
    <property type="evidence" value="ECO:0007669"/>
    <property type="project" value="UniProtKB-KW"/>
</dbReference>
<dbReference type="InterPro" id="IPR036388">
    <property type="entry name" value="WH-like_DNA-bd_sf"/>
</dbReference>
<reference evidence="5 6" key="1">
    <citation type="submission" date="2019-06" db="EMBL/GenBank/DDBJ databases">
        <title>Genomic Encyclopedia of Type Strains, Phase IV (KMG-V): Genome sequencing to study the core and pangenomes of soil and plant-associated prokaryotes.</title>
        <authorList>
            <person name="Whitman W."/>
        </authorList>
    </citation>
    <scope>NUCLEOTIDE SEQUENCE [LARGE SCALE GENOMIC DNA]</scope>
    <source>
        <strain evidence="5 6">BR 10355</strain>
    </source>
</reference>
<dbReference type="Gene3D" id="1.10.10.10">
    <property type="entry name" value="Winged helix-like DNA-binding domain superfamily/Winged helix DNA-binding domain"/>
    <property type="match status" value="1"/>
</dbReference>
<accession>A0A560KY49</accession>
<dbReference type="InterPro" id="IPR000595">
    <property type="entry name" value="cNMP-bd_dom"/>
</dbReference>
<dbReference type="InterPro" id="IPR050397">
    <property type="entry name" value="Env_Response_Regulators"/>
</dbReference>
<comment type="caution">
    <text evidence="5">The sequence shown here is derived from an EMBL/GenBank/DDBJ whole genome shotgun (WGS) entry which is preliminary data.</text>
</comment>
<dbReference type="AlphaFoldDB" id="A0A560KY49"/>
<dbReference type="OrthoDB" id="7506088at2"/>
<evidence type="ECO:0000259" key="4">
    <source>
        <dbReference type="PROSITE" id="PS50042"/>
    </source>
</evidence>
<dbReference type="SUPFAM" id="SSF51206">
    <property type="entry name" value="cAMP-binding domain-like"/>
    <property type="match status" value="1"/>
</dbReference>
<dbReference type="Pfam" id="PF13545">
    <property type="entry name" value="HTH_Crp_2"/>
    <property type="match status" value="1"/>
</dbReference>
<keyword evidence="3" id="KW-0804">Transcription</keyword>
<dbReference type="RefSeq" id="WP_146992201.1">
    <property type="nucleotide sequence ID" value="NZ_VITY01000019.1"/>
</dbReference>
<dbReference type="InterPro" id="IPR012318">
    <property type="entry name" value="HTH_CRP"/>
</dbReference>
<evidence type="ECO:0000256" key="1">
    <source>
        <dbReference type="ARBA" id="ARBA00023015"/>
    </source>
</evidence>
<dbReference type="SMART" id="SM00100">
    <property type="entry name" value="cNMP"/>
    <property type="match status" value="1"/>
</dbReference>
<evidence type="ECO:0000313" key="5">
    <source>
        <dbReference type="EMBL" id="TWB88163.1"/>
    </source>
</evidence>
<evidence type="ECO:0000256" key="2">
    <source>
        <dbReference type="ARBA" id="ARBA00023125"/>
    </source>
</evidence>
<dbReference type="GO" id="GO:0005829">
    <property type="term" value="C:cytosol"/>
    <property type="evidence" value="ECO:0007669"/>
    <property type="project" value="TreeGrafter"/>
</dbReference>
<gene>
    <name evidence="5" type="ORF">FBZ93_119153</name>
</gene>
<dbReference type="Proteomes" id="UP000321304">
    <property type="component" value="Unassembled WGS sequence"/>
</dbReference>
<organism evidence="5 6">
    <name type="scientific">Bradyrhizobium macuxiense</name>
    <dbReference type="NCBI Taxonomy" id="1755647"/>
    <lineage>
        <taxon>Bacteria</taxon>
        <taxon>Pseudomonadati</taxon>
        <taxon>Pseudomonadota</taxon>
        <taxon>Alphaproteobacteria</taxon>
        <taxon>Hyphomicrobiales</taxon>
        <taxon>Nitrobacteraceae</taxon>
        <taxon>Bradyrhizobium</taxon>
    </lineage>
</organism>
<keyword evidence="2" id="KW-0238">DNA-binding</keyword>
<evidence type="ECO:0000256" key="3">
    <source>
        <dbReference type="ARBA" id="ARBA00023163"/>
    </source>
</evidence>
<evidence type="ECO:0000313" key="6">
    <source>
        <dbReference type="Proteomes" id="UP000321304"/>
    </source>
</evidence>
<dbReference type="SUPFAM" id="SSF46785">
    <property type="entry name" value="Winged helix' DNA-binding domain"/>
    <property type="match status" value="1"/>
</dbReference>
<keyword evidence="6" id="KW-1185">Reference proteome</keyword>
<name>A0A560KY49_9BRAD</name>
<dbReference type="InterPro" id="IPR036390">
    <property type="entry name" value="WH_DNA-bd_sf"/>
</dbReference>
<dbReference type="CDD" id="cd00038">
    <property type="entry name" value="CAP_ED"/>
    <property type="match status" value="1"/>
</dbReference>
<dbReference type="Pfam" id="PF00027">
    <property type="entry name" value="cNMP_binding"/>
    <property type="match status" value="1"/>
</dbReference>
<dbReference type="Gene3D" id="2.60.120.10">
    <property type="entry name" value="Jelly Rolls"/>
    <property type="match status" value="1"/>
</dbReference>
<protein>
    <submittedName>
        <fullName evidence="5">CRP-like cAMP-binding protein</fullName>
    </submittedName>
</protein>